<dbReference type="InterPro" id="IPR004971">
    <property type="entry name" value="mRNA_G-N7_MeTrfase_dom"/>
</dbReference>
<evidence type="ECO:0000256" key="3">
    <source>
        <dbReference type="ARBA" id="ARBA00022679"/>
    </source>
</evidence>
<evidence type="ECO:0000256" key="8">
    <source>
        <dbReference type="SAM" id="MobiDB-lite"/>
    </source>
</evidence>
<name>A0A481Z0K8_9VIRU</name>
<dbReference type="InterPro" id="IPR037009">
    <property type="entry name" value="mRNA_triPase_Cet1_sf"/>
</dbReference>
<keyword evidence="5" id="KW-0548">Nucleotidyltransferase</keyword>
<dbReference type="Gene3D" id="3.20.100.10">
    <property type="entry name" value="mRNA triphosphatase Cet1-like"/>
    <property type="match status" value="1"/>
</dbReference>
<dbReference type="Gene3D" id="2.40.50.140">
    <property type="entry name" value="Nucleic acid-binding proteins"/>
    <property type="match status" value="1"/>
</dbReference>
<dbReference type="CDD" id="cd02440">
    <property type="entry name" value="AdoMet_MTases"/>
    <property type="match status" value="1"/>
</dbReference>
<dbReference type="Gene3D" id="3.30.470.30">
    <property type="entry name" value="DNA ligase/mRNA capping enzyme"/>
    <property type="match status" value="1"/>
</dbReference>
<sequence length="1291" mass="151817">MSKNANNSFETLISKEANDKIVSIFKNVTKEHELEFMFSNYKGEENRMGLKTFLNINKYISYKSRATKTKTNETHSLDIIYQKKREPPKKESKKGTKNVSNKGTKNVSNKGTKNVSKKGTKDVSKKGTKNVSKRESYRITIDGINNVNKYMELLHGRNNHVIFNELVKMHSIKESITIMKKIKDMKNVYDIDDFNVRVRMSKEVKVSKMELDEISTLDESSRNDIIFRTKQRVSFILFSDKNVSIRLDLTKTKMHRNINQLEKRTIPIYELEMELITNKDKPNIKYLDEMYKHITLILKMIQQSKYLITKTQTQAVLTRYANLLGGRSGKITTLAGRKARSLEIQHVVEKLPNKYTVTDKADGERYFLVILEKKVYLIDWNLHVKNTGIIISSSKYNDTILDGEYIYLKQHRRHLFMIFDCLYMGGTDIRGESSFVKRLSVVDTVIDKSFIFGKQKGFKIREYSGDFNMKKIIKFHSKQIDSFMDNINNDIEINKNFPLIRRKYFISAMGGQDNEIFKYSELMWNKYVLDERTNCPYSLDGLIYHPLNQKYTTILKESKFFEYKWKPPSHNSIDFYLLYDRSIDKHKIQPVYDNSIDESVKGKAYKIAYLYVGRSTPSGEKPILFKSDIGKHVVHLYLKDGEARDLDGNIIQDNTVVEFYYNNDPQLYDKQRWTPMRTRYEKTESVLRYKKQYGNYVDTANNIWRSMENPFLISDINKLANDKTYYNHIDTLRKKIGHSIIMSEHKENVYYQIRTNLAIPMRNYHNWIKSNLIYTNFHPTYEHGKQLEVLDIGCGKGGDIRKYYYTKVKLLVGIDIDNNAIISPTDGAISRYNRLRQQKPNVPKMFFINADGGAILDYDMQLKVINNMTESNKRFMKKFFSVDISKRATFDRLNFQFTIHYFLENDIIWNNLIQNINMYLRPGGYAMITCFDGDRIYDVLKDKKNYISHYVNDKGEKKVLFELVPKYGNIKKDDIASTGHAIDLYNSISFQEGVYKTEYLVSKKFLIEEFSKKCNMELTDTDMFDNQFHIHDGFLKNAAKYESTPATRQFLMKVRQYYDHTDSINKACYKMTRLYRYYIFRKRDDAEIASYKPQTINKKSKSKSKSKSKKKTKQRGGEIIKDFSFTEAMDLFNSSKYIRRRTNGLKNHTFLSGIHNILKTEKIIPVDVNIKEFYKNINYKLIEDSKINKKYIKKLCKSLYIGHENSEDGLESGLNGVNILIIEQEEDDDLCVSAYGKHTKLDKKKPTIIFYENNNEYQPIYKVNNKTYCGLHDTRKRFIKKLIDESDGELK</sequence>
<evidence type="ECO:0000256" key="1">
    <source>
        <dbReference type="ARBA" id="ARBA00008556"/>
    </source>
</evidence>
<evidence type="ECO:0000256" key="7">
    <source>
        <dbReference type="ARBA" id="ARBA00044679"/>
    </source>
</evidence>
<organism evidence="10">
    <name type="scientific">Mimivirus LCMiAC02</name>
    <dbReference type="NCBI Taxonomy" id="2506609"/>
    <lineage>
        <taxon>Viruses</taxon>
        <taxon>Varidnaviria</taxon>
        <taxon>Bamfordvirae</taxon>
        <taxon>Nucleocytoviricota</taxon>
        <taxon>Megaviricetes</taxon>
        <taxon>Imitervirales</taxon>
        <taxon>Mimiviridae</taxon>
        <taxon>Klosneuvirinae</taxon>
    </lineage>
</organism>
<keyword evidence="4" id="KW-0949">S-adenosyl-L-methionine</keyword>
<evidence type="ECO:0000256" key="2">
    <source>
        <dbReference type="ARBA" id="ARBA00022603"/>
    </source>
</evidence>
<dbReference type="PANTHER" id="PTHR12189:SF2">
    <property type="entry name" value="MRNA CAP GUANINE-N7 METHYLTRANSFERASE"/>
    <property type="match status" value="1"/>
</dbReference>
<feature type="region of interest" description="Disordered" evidence="8">
    <location>
        <begin position="73"/>
        <end position="132"/>
    </location>
</feature>
<dbReference type="EMBL" id="MK500407">
    <property type="protein sequence ID" value="QBK89043.1"/>
    <property type="molecule type" value="Genomic_DNA"/>
</dbReference>
<evidence type="ECO:0000259" key="9">
    <source>
        <dbReference type="PROSITE" id="PS51562"/>
    </source>
</evidence>
<dbReference type="InterPro" id="IPR012340">
    <property type="entry name" value="NA-bd_OB-fold"/>
</dbReference>
<keyword evidence="3" id="KW-0808">Transferase</keyword>
<dbReference type="SUPFAM" id="SSF56091">
    <property type="entry name" value="DNA ligase/mRNA capping enzyme, catalytic domain"/>
    <property type="match status" value="1"/>
</dbReference>
<dbReference type="SUPFAM" id="SSF53335">
    <property type="entry name" value="S-adenosyl-L-methionine-dependent methyltransferases"/>
    <property type="match status" value="1"/>
</dbReference>
<accession>A0A481Z0K8</accession>
<evidence type="ECO:0000313" key="10">
    <source>
        <dbReference type="EMBL" id="QBK89043.1"/>
    </source>
</evidence>
<dbReference type="InterPro" id="IPR039753">
    <property type="entry name" value="RG7MT1"/>
</dbReference>
<dbReference type="InterPro" id="IPR029063">
    <property type="entry name" value="SAM-dependent_MTases_sf"/>
</dbReference>
<protein>
    <submittedName>
        <fullName evidence="10">mRNA capping enzyme</fullName>
    </submittedName>
</protein>
<dbReference type="PROSITE" id="PS51562">
    <property type="entry name" value="RNA_CAP0_MT"/>
    <property type="match status" value="1"/>
</dbReference>
<keyword evidence="2" id="KW-0489">Methyltransferase</keyword>
<dbReference type="GO" id="GO:0003723">
    <property type="term" value="F:RNA binding"/>
    <property type="evidence" value="ECO:0007669"/>
    <property type="project" value="UniProtKB-KW"/>
</dbReference>
<gene>
    <name evidence="10" type="ORF">LCMiAC02_01360</name>
</gene>
<dbReference type="Gene3D" id="3.40.50.150">
    <property type="entry name" value="Vaccinia Virus protein VP39"/>
    <property type="match status" value="1"/>
</dbReference>
<feature type="compositionally biased region" description="Basic and acidic residues" evidence="8">
    <location>
        <begin position="73"/>
        <end position="94"/>
    </location>
</feature>
<evidence type="ECO:0000256" key="6">
    <source>
        <dbReference type="ARBA" id="ARBA00022884"/>
    </source>
</evidence>
<reference evidence="10" key="1">
    <citation type="journal article" date="2019" name="MBio">
        <title>Virus Genomes from Deep Sea Sediments Expand the Ocean Megavirome and Support Independent Origins of Viral Gigantism.</title>
        <authorList>
            <person name="Backstrom D."/>
            <person name="Yutin N."/>
            <person name="Jorgensen S.L."/>
            <person name="Dharamshi J."/>
            <person name="Homa F."/>
            <person name="Zaremba-Niedwiedzka K."/>
            <person name="Spang A."/>
            <person name="Wolf Y.I."/>
            <person name="Koonin E.V."/>
            <person name="Ettema T.J."/>
        </authorList>
    </citation>
    <scope>NUCLEOTIDE SEQUENCE</scope>
</reference>
<dbReference type="PANTHER" id="PTHR12189">
    <property type="entry name" value="MRNA GUANINE-7- METHYLTRANSFERASE"/>
    <property type="match status" value="1"/>
</dbReference>
<dbReference type="GO" id="GO:0004651">
    <property type="term" value="F:polynucleotide 5'-phosphatase activity"/>
    <property type="evidence" value="ECO:0007669"/>
    <property type="project" value="InterPro"/>
</dbReference>
<evidence type="ECO:0000256" key="5">
    <source>
        <dbReference type="ARBA" id="ARBA00022695"/>
    </source>
</evidence>
<proteinExistence type="inferred from homology"/>
<keyword evidence="6" id="KW-0694">RNA-binding</keyword>
<comment type="similarity">
    <text evidence="1">In the N-terminal section; belongs to the dsDNA virus mRNA guanylyltransferase family.</text>
</comment>
<comment type="catalytic activity">
    <reaction evidence="7">
        <text>a 5'-end diphospho-ribonucleoside in mRNA + GTP + H(+) = a 5'-end (5'-triphosphoguanosine)-ribonucleoside in mRNA + diphosphate</text>
        <dbReference type="Rhea" id="RHEA:67012"/>
        <dbReference type="Rhea" id="RHEA-COMP:17165"/>
        <dbReference type="Rhea" id="RHEA-COMP:17166"/>
        <dbReference type="ChEBI" id="CHEBI:15378"/>
        <dbReference type="ChEBI" id="CHEBI:33019"/>
        <dbReference type="ChEBI" id="CHEBI:37565"/>
        <dbReference type="ChEBI" id="CHEBI:167616"/>
        <dbReference type="ChEBI" id="CHEBI:167617"/>
        <dbReference type="EC" id="2.7.7.50"/>
    </reaction>
</comment>
<evidence type="ECO:0000256" key="4">
    <source>
        <dbReference type="ARBA" id="ARBA00022691"/>
    </source>
</evidence>
<dbReference type="GO" id="GO:0004482">
    <property type="term" value="F:mRNA 5'-cap (guanine-N7-)-methyltransferase activity"/>
    <property type="evidence" value="ECO:0007669"/>
    <property type="project" value="InterPro"/>
</dbReference>
<feature type="domain" description="MRNA cap 0 methyltransferase" evidence="9">
    <location>
        <begin position="756"/>
        <end position="1083"/>
    </location>
</feature>
<dbReference type="GO" id="GO:0004484">
    <property type="term" value="F:mRNA guanylyltransferase activity"/>
    <property type="evidence" value="ECO:0007669"/>
    <property type="project" value="UniProtKB-EC"/>
</dbReference>
<dbReference type="Pfam" id="PF03291">
    <property type="entry name" value="mRNA_G-N7_MeTrfase"/>
    <property type="match status" value="1"/>
</dbReference>
<feature type="compositionally biased region" description="Polar residues" evidence="8">
    <location>
        <begin position="97"/>
        <end position="114"/>
    </location>
</feature>